<gene>
    <name evidence="10" type="ORF">FHS18_002638</name>
</gene>
<dbReference type="CDD" id="cd05387">
    <property type="entry name" value="BY-kinase"/>
    <property type="match status" value="1"/>
</dbReference>
<evidence type="ECO:0000313" key="11">
    <source>
        <dbReference type="Proteomes" id="UP000570361"/>
    </source>
</evidence>
<accession>A0A7W5AYQ0</accession>
<dbReference type="RefSeq" id="WP_183600483.1">
    <property type="nucleotide sequence ID" value="NZ_JACHXK010000005.1"/>
</dbReference>
<dbReference type="InterPro" id="IPR027417">
    <property type="entry name" value="P-loop_NTPase"/>
</dbReference>
<sequence>MSKLENKRPLISLLNPKSPVAEAYRSVRTNIDFSSLDTSMQVVMVTSATPGEGKSTTIGNLAVVYAQADKRVLLIDADMRKPTVHHTFRLSNRVGLSSVISRQAEVKAAIQETDIPNLFTLPSGPIPPNPSEMLGSNRMTTLIDELRGQFDLILIDTPPVLAVTDAQIMATKSDGVLLVLEAGRVKRDMALKAKQQMMQVKANIIGVVLNNVKKKNSEGYYYYQYESSES</sequence>
<dbReference type="Pfam" id="PF13614">
    <property type="entry name" value="AAA_31"/>
    <property type="match status" value="1"/>
</dbReference>
<evidence type="ECO:0000256" key="3">
    <source>
        <dbReference type="ARBA" id="ARBA00022679"/>
    </source>
</evidence>
<evidence type="ECO:0000256" key="7">
    <source>
        <dbReference type="ARBA" id="ARBA00023137"/>
    </source>
</evidence>
<evidence type="ECO:0000256" key="5">
    <source>
        <dbReference type="ARBA" id="ARBA00022777"/>
    </source>
</evidence>
<dbReference type="GO" id="GO:0004715">
    <property type="term" value="F:non-membrane spanning protein tyrosine kinase activity"/>
    <property type="evidence" value="ECO:0007669"/>
    <property type="project" value="UniProtKB-EC"/>
</dbReference>
<evidence type="ECO:0000313" key="10">
    <source>
        <dbReference type="EMBL" id="MBB3110571.1"/>
    </source>
</evidence>
<dbReference type="SUPFAM" id="SSF52540">
    <property type="entry name" value="P-loop containing nucleoside triphosphate hydrolases"/>
    <property type="match status" value="1"/>
</dbReference>
<dbReference type="EC" id="2.7.10.2" evidence="2"/>
<dbReference type="Gene3D" id="3.40.50.300">
    <property type="entry name" value="P-loop containing nucleotide triphosphate hydrolases"/>
    <property type="match status" value="1"/>
</dbReference>
<dbReference type="NCBIfam" id="TIGR01007">
    <property type="entry name" value="eps_fam"/>
    <property type="match status" value="1"/>
</dbReference>
<comment type="catalytic activity">
    <reaction evidence="8">
        <text>L-tyrosyl-[protein] + ATP = O-phospho-L-tyrosyl-[protein] + ADP + H(+)</text>
        <dbReference type="Rhea" id="RHEA:10596"/>
        <dbReference type="Rhea" id="RHEA-COMP:10136"/>
        <dbReference type="Rhea" id="RHEA-COMP:20101"/>
        <dbReference type="ChEBI" id="CHEBI:15378"/>
        <dbReference type="ChEBI" id="CHEBI:30616"/>
        <dbReference type="ChEBI" id="CHEBI:46858"/>
        <dbReference type="ChEBI" id="CHEBI:61978"/>
        <dbReference type="ChEBI" id="CHEBI:456216"/>
        <dbReference type="EC" id="2.7.10.2"/>
    </reaction>
</comment>
<keyword evidence="7" id="KW-0829">Tyrosine-protein kinase</keyword>
<dbReference type="Proteomes" id="UP000570361">
    <property type="component" value="Unassembled WGS sequence"/>
</dbReference>
<dbReference type="PANTHER" id="PTHR32309:SF13">
    <property type="entry name" value="FERRIC ENTEROBACTIN TRANSPORT PROTEIN FEPE"/>
    <property type="match status" value="1"/>
</dbReference>
<dbReference type="InterPro" id="IPR050445">
    <property type="entry name" value="Bact_polysacc_biosynth/exp"/>
</dbReference>
<keyword evidence="4" id="KW-0547">Nucleotide-binding</keyword>
<dbReference type="GO" id="GO:0005524">
    <property type="term" value="F:ATP binding"/>
    <property type="evidence" value="ECO:0007669"/>
    <property type="project" value="UniProtKB-KW"/>
</dbReference>
<dbReference type="GO" id="GO:0005886">
    <property type="term" value="C:plasma membrane"/>
    <property type="evidence" value="ECO:0007669"/>
    <property type="project" value="TreeGrafter"/>
</dbReference>
<dbReference type="InterPro" id="IPR025669">
    <property type="entry name" value="AAA_dom"/>
</dbReference>
<dbReference type="PANTHER" id="PTHR32309">
    <property type="entry name" value="TYROSINE-PROTEIN KINASE"/>
    <property type="match status" value="1"/>
</dbReference>
<organism evidence="10 11">
    <name type="scientific">Paenibacillus phyllosphaerae</name>
    <dbReference type="NCBI Taxonomy" id="274593"/>
    <lineage>
        <taxon>Bacteria</taxon>
        <taxon>Bacillati</taxon>
        <taxon>Bacillota</taxon>
        <taxon>Bacilli</taxon>
        <taxon>Bacillales</taxon>
        <taxon>Paenibacillaceae</taxon>
        <taxon>Paenibacillus</taxon>
    </lineage>
</organism>
<evidence type="ECO:0000259" key="9">
    <source>
        <dbReference type="Pfam" id="PF13614"/>
    </source>
</evidence>
<dbReference type="AlphaFoldDB" id="A0A7W5AYQ0"/>
<proteinExistence type="inferred from homology"/>
<evidence type="ECO:0000256" key="2">
    <source>
        <dbReference type="ARBA" id="ARBA00011903"/>
    </source>
</evidence>
<name>A0A7W5AYQ0_9BACL</name>
<keyword evidence="11" id="KW-1185">Reference proteome</keyword>
<evidence type="ECO:0000256" key="6">
    <source>
        <dbReference type="ARBA" id="ARBA00022840"/>
    </source>
</evidence>
<dbReference type="GO" id="GO:0042802">
    <property type="term" value="F:identical protein binding"/>
    <property type="evidence" value="ECO:0007669"/>
    <property type="project" value="UniProtKB-ARBA"/>
</dbReference>
<keyword evidence="5" id="KW-0418">Kinase</keyword>
<protein>
    <recommendedName>
        <fullName evidence="2">non-specific protein-tyrosine kinase</fullName>
        <ecNumber evidence="2">2.7.10.2</ecNumber>
    </recommendedName>
</protein>
<dbReference type="FunFam" id="3.40.50.300:FF:000527">
    <property type="entry name" value="Tyrosine-protein kinase etk"/>
    <property type="match status" value="1"/>
</dbReference>
<feature type="domain" description="AAA" evidence="9">
    <location>
        <begin position="40"/>
        <end position="183"/>
    </location>
</feature>
<dbReference type="EMBL" id="JACHXK010000005">
    <property type="protein sequence ID" value="MBB3110571.1"/>
    <property type="molecule type" value="Genomic_DNA"/>
</dbReference>
<comment type="similarity">
    <text evidence="1">Belongs to the CpsD/CapB family.</text>
</comment>
<evidence type="ECO:0000256" key="4">
    <source>
        <dbReference type="ARBA" id="ARBA00022741"/>
    </source>
</evidence>
<keyword evidence="6" id="KW-0067">ATP-binding</keyword>
<evidence type="ECO:0000256" key="8">
    <source>
        <dbReference type="ARBA" id="ARBA00051245"/>
    </source>
</evidence>
<evidence type="ECO:0000256" key="1">
    <source>
        <dbReference type="ARBA" id="ARBA00007316"/>
    </source>
</evidence>
<dbReference type="InterPro" id="IPR005702">
    <property type="entry name" value="Wzc-like_C"/>
</dbReference>
<comment type="caution">
    <text evidence="10">The sequence shown here is derived from an EMBL/GenBank/DDBJ whole genome shotgun (WGS) entry which is preliminary data.</text>
</comment>
<keyword evidence="3" id="KW-0808">Transferase</keyword>
<reference evidence="10 11" key="1">
    <citation type="submission" date="2020-08" db="EMBL/GenBank/DDBJ databases">
        <title>Genomic Encyclopedia of Type Strains, Phase III (KMG-III): the genomes of soil and plant-associated and newly described type strains.</title>
        <authorList>
            <person name="Whitman W."/>
        </authorList>
    </citation>
    <scope>NUCLEOTIDE SEQUENCE [LARGE SCALE GENOMIC DNA]</scope>
    <source>
        <strain evidence="10 11">CECT 5862</strain>
    </source>
</reference>